<organism evidence="2 3">
    <name type="scientific">Heterorhabditis bacteriophora</name>
    <name type="common">Entomopathogenic nematode worm</name>
    <dbReference type="NCBI Taxonomy" id="37862"/>
    <lineage>
        <taxon>Eukaryota</taxon>
        <taxon>Metazoa</taxon>
        <taxon>Ecdysozoa</taxon>
        <taxon>Nematoda</taxon>
        <taxon>Chromadorea</taxon>
        <taxon>Rhabditida</taxon>
        <taxon>Rhabditina</taxon>
        <taxon>Rhabditomorpha</taxon>
        <taxon>Strongyloidea</taxon>
        <taxon>Heterorhabditidae</taxon>
        <taxon>Heterorhabditis</taxon>
    </lineage>
</organism>
<dbReference type="Proteomes" id="UP000095283">
    <property type="component" value="Unplaced"/>
</dbReference>
<evidence type="ECO:0000313" key="2">
    <source>
        <dbReference type="Proteomes" id="UP000095283"/>
    </source>
</evidence>
<feature type="transmembrane region" description="Helical" evidence="1">
    <location>
        <begin position="255"/>
        <end position="277"/>
    </location>
</feature>
<feature type="transmembrane region" description="Helical" evidence="1">
    <location>
        <begin position="195"/>
        <end position="214"/>
    </location>
</feature>
<keyword evidence="1" id="KW-1133">Transmembrane helix</keyword>
<evidence type="ECO:0000256" key="1">
    <source>
        <dbReference type="SAM" id="Phobius"/>
    </source>
</evidence>
<sequence length="279" mass="31987">MISVRINIILRTPFSCSLYCRKLDKKFIRIGHNSFFLQICLHNFLVFSVDRLDFSGVLPKFNNFIDRRPLNFPPVTIHIAGGKQVFYSILSNPRCIRCESPVVIVLADTALPIKVEFELNENNGWMYPECVKLHVGSNIYGSLNFKLTRYCPSNMVHTSLKPHWFKFHTRSLRIQRRRVVYHLRLSNSDAVASPVMAGISLLLCALSFVCTIFRKGIKTQLIRLGFIFFFVLNATNIYLIDKISISEVFCPVRNAVFSFTTSSPFVSCLNFCLLGIVKN</sequence>
<accession>A0A1I7WJM9</accession>
<keyword evidence="2" id="KW-1185">Reference proteome</keyword>
<dbReference type="AlphaFoldDB" id="A0A1I7WJM9"/>
<keyword evidence="1" id="KW-0812">Transmembrane</keyword>
<keyword evidence="1" id="KW-0472">Membrane</keyword>
<feature type="transmembrane region" description="Helical" evidence="1">
    <location>
        <begin position="221"/>
        <end position="240"/>
    </location>
</feature>
<protein>
    <submittedName>
        <fullName evidence="3">Galectin</fullName>
    </submittedName>
</protein>
<evidence type="ECO:0000313" key="3">
    <source>
        <dbReference type="WBParaSite" id="Hba_05232"/>
    </source>
</evidence>
<dbReference type="WBParaSite" id="Hba_05232">
    <property type="protein sequence ID" value="Hba_05232"/>
    <property type="gene ID" value="Hba_05232"/>
</dbReference>
<proteinExistence type="predicted"/>
<name>A0A1I7WJM9_HETBA</name>
<reference evidence="3" key="1">
    <citation type="submission" date="2016-11" db="UniProtKB">
        <authorList>
            <consortium name="WormBaseParasite"/>
        </authorList>
    </citation>
    <scope>IDENTIFICATION</scope>
</reference>